<evidence type="ECO:0000256" key="1">
    <source>
        <dbReference type="ARBA" id="ARBA00043967"/>
    </source>
</evidence>
<gene>
    <name evidence="4" type="ORF">EDB95_2276</name>
</gene>
<evidence type="ECO:0000313" key="5">
    <source>
        <dbReference type="Proteomes" id="UP000294498"/>
    </source>
</evidence>
<comment type="similarity">
    <text evidence="1">Belongs to the iron-sulfur cluster assembly SufBD family.</text>
</comment>
<protein>
    <submittedName>
        <fullName evidence="4">Iron-regulated ABC transporter permease protein SufD</fullName>
    </submittedName>
</protein>
<evidence type="ECO:0000259" key="3">
    <source>
        <dbReference type="Pfam" id="PF19295"/>
    </source>
</evidence>
<dbReference type="InterPro" id="IPR000825">
    <property type="entry name" value="SUF_FeS_clus_asmbl_SufBD_core"/>
</dbReference>
<keyword evidence="5" id="KW-1185">Reference proteome</keyword>
<feature type="domain" description="SUF system FeS cluster assembly SufBD core" evidence="2">
    <location>
        <begin position="164"/>
        <end position="392"/>
    </location>
</feature>
<feature type="domain" description="SUF system FeS cluster assembly SufBD N-terminal" evidence="3">
    <location>
        <begin position="20"/>
        <end position="152"/>
    </location>
</feature>
<evidence type="ECO:0000259" key="2">
    <source>
        <dbReference type="Pfam" id="PF01458"/>
    </source>
</evidence>
<name>A0A4R8DSK3_9BACT</name>
<dbReference type="Pfam" id="PF19295">
    <property type="entry name" value="SufBD_N"/>
    <property type="match status" value="1"/>
</dbReference>
<accession>A0A4R8DSK3</accession>
<evidence type="ECO:0000313" key="4">
    <source>
        <dbReference type="EMBL" id="TDX01244.1"/>
    </source>
</evidence>
<dbReference type="GO" id="GO:0016226">
    <property type="term" value="P:iron-sulfur cluster assembly"/>
    <property type="evidence" value="ECO:0007669"/>
    <property type="project" value="InterPro"/>
</dbReference>
<dbReference type="PANTHER" id="PTHR43575:SF1">
    <property type="entry name" value="PROTEIN ABCI7, CHLOROPLASTIC"/>
    <property type="match status" value="1"/>
</dbReference>
<sequence length="431" mass="47964">MSASVLYDQLIAQYEPGRSEARDKAFAAFKAKGLPTIKDEDWRFTNPAPYLKDAYRTDVPCHGADKDALRECLDRCKVEGWDAYQVVLVNGCLDATLSVLPEDVTVMPLSKAPDGFHTIETGTYPFADLNAALYKNGLFIEVRAGSRPSKPLHVIHLYSADTPAFYMPRHLVVLHRQAELHFMESSACTNGSAPVLVNDVLECTLEDGAQLTHYVLQSGRTGERMISHTQVTQGRDSRYDNVKLCLPEADLLRNQLNVVLNGTGSECHLYGLYLPGDNQVVDNHTVVDHRQPNCESNELYKGVLQGNAKAVFNGKIFVRRPAQKTNAFQQNNNLLLGDKALVHSKPQLEIFADDVKCSHGSTIGQFNPESLFYLRARGIGEEMAKELLVQAFGADITDRVSSEAVQRHLAKYLVKERPVIHAQDVPHVEHI</sequence>
<dbReference type="InterPro" id="IPR055346">
    <property type="entry name" value="Fe-S_cluster_assembly_SufBD"/>
</dbReference>
<dbReference type="NCBIfam" id="TIGR01981">
    <property type="entry name" value="sufD"/>
    <property type="match status" value="1"/>
</dbReference>
<dbReference type="Pfam" id="PF01458">
    <property type="entry name" value="SUFBD_core"/>
    <property type="match status" value="1"/>
</dbReference>
<dbReference type="AlphaFoldDB" id="A0A4R8DSK3"/>
<dbReference type="OrthoDB" id="9768262at2"/>
<organism evidence="4 5">
    <name type="scientific">Dinghuibacter silviterrae</name>
    <dbReference type="NCBI Taxonomy" id="1539049"/>
    <lineage>
        <taxon>Bacteria</taxon>
        <taxon>Pseudomonadati</taxon>
        <taxon>Bacteroidota</taxon>
        <taxon>Chitinophagia</taxon>
        <taxon>Chitinophagales</taxon>
        <taxon>Chitinophagaceae</taxon>
        <taxon>Dinghuibacter</taxon>
    </lineage>
</organism>
<dbReference type="PANTHER" id="PTHR43575">
    <property type="entry name" value="PROTEIN ABCI7, CHLOROPLASTIC"/>
    <property type="match status" value="1"/>
</dbReference>
<proteinExistence type="inferred from homology"/>
<dbReference type="InterPro" id="IPR011542">
    <property type="entry name" value="SUF_FeS_clus_asmbl_SufD"/>
</dbReference>
<dbReference type="Proteomes" id="UP000294498">
    <property type="component" value="Unassembled WGS sequence"/>
</dbReference>
<dbReference type="InterPro" id="IPR037284">
    <property type="entry name" value="SUF_FeS_clus_asmbl_SufBD_sf"/>
</dbReference>
<reference evidence="4 5" key="1">
    <citation type="submission" date="2019-03" db="EMBL/GenBank/DDBJ databases">
        <title>Genomic Encyclopedia of Type Strains, Phase IV (KMG-IV): sequencing the most valuable type-strain genomes for metagenomic binning, comparative biology and taxonomic classification.</title>
        <authorList>
            <person name="Goeker M."/>
        </authorList>
    </citation>
    <scope>NUCLEOTIDE SEQUENCE [LARGE SCALE GENOMIC DNA]</scope>
    <source>
        <strain evidence="4 5">DSM 100059</strain>
    </source>
</reference>
<dbReference type="RefSeq" id="WP_133993625.1">
    <property type="nucleotide sequence ID" value="NZ_SODV01000001.1"/>
</dbReference>
<dbReference type="InterPro" id="IPR045595">
    <property type="entry name" value="SufBD_N"/>
</dbReference>
<comment type="caution">
    <text evidence="4">The sequence shown here is derived from an EMBL/GenBank/DDBJ whole genome shotgun (WGS) entry which is preliminary data.</text>
</comment>
<dbReference type="EMBL" id="SODV01000001">
    <property type="protein sequence ID" value="TDX01244.1"/>
    <property type="molecule type" value="Genomic_DNA"/>
</dbReference>
<dbReference type="SUPFAM" id="SSF101960">
    <property type="entry name" value="Stabilizer of iron transporter SufD"/>
    <property type="match status" value="1"/>
</dbReference>